<dbReference type="AlphaFoldDB" id="A0A433Q520"/>
<evidence type="ECO:0000313" key="3">
    <source>
        <dbReference type="EMBL" id="RUS24868.1"/>
    </source>
</evidence>
<feature type="region of interest" description="Disordered" evidence="1">
    <location>
        <begin position="1"/>
        <end position="64"/>
    </location>
</feature>
<feature type="transmembrane region" description="Helical" evidence="2">
    <location>
        <begin position="342"/>
        <end position="363"/>
    </location>
</feature>
<feature type="compositionally biased region" description="Low complexity" evidence="1">
    <location>
        <begin position="14"/>
        <end position="32"/>
    </location>
</feature>
<dbReference type="EMBL" id="RBNJ01014698">
    <property type="protein sequence ID" value="RUS24868.1"/>
    <property type="molecule type" value="Genomic_DNA"/>
</dbReference>
<sequence length="399" mass="45693">MTRLNRDTQDKNYSFTFSATTSATTSKKIPAPANHPPEFPPDASASSSNPFPDVASAPPSYEDAVHNTEEPSYVVIPDFGLTPLPSAPTLLDAHDRDLYDDINADDVPLLSGESDMAAEQSSSVVEVSPPGYSIYQAEFQTDPRGVVSWDKHLNEDPEALYQFLVTHNSRPGMHVDFHGHHDETRTRIRTYTDKDGRSRTETEYYTETVTDFQFSVDASDYVAHESHTGLYVLPQPESRFASVLGWFKSERKRKMEIAKREQAKPKTARELCGEYVRSKNLLKEIKVSKQVEWDFEELTSALTAAIRHTGFHRCLTISYPTSNDATCVCSDSRFARFWDKTWVQILLFVTCLWIILWPAMWMYKQRIGKDVLRTNFGMMISERDWYARHIQEVVNKVHW</sequence>
<accession>A0A433Q520</accession>
<evidence type="ECO:0000313" key="4">
    <source>
        <dbReference type="Proteomes" id="UP000274822"/>
    </source>
</evidence>
<comment type="caution">
    <text evidence="3">The sequence shown here is derived from an EMBL/GenBank/DDBJ whole genome shotgun (WGS) entry which is preliminary data.</text>
</comment>
<dbReference type="PANTHER" id="PTHR37848:SF1">
    <property type="entry name" value="SUN DOMAIN-CONTAINING PROTEIN"/>
    <property type="match status" value="1"/>
</dbReference>
<keyword evidence="2" id="KW-0812">Transmembrane</keyword>
<gene>
    <name evidence="3" type="ORF">BC938DRAFT_472972</name>
</gene>
<proteinExistence type="predicted"/>
<organism evidence="3 4">
    <name type="scientific">Jimgerdemannia flammicorona</name>
    <dbReference type="NCBI Taxonomy" id="994334"/>
    <lineage>
        <taxon>Eukaryota</taxon>
        <taxon>Fungi</taxon>
        <taxon>Fungi incertae sedis</taxon>
        <taxon>Mucoromycota</taxon>
        <taxon>Mucoromycotina</taxon>
        <taxon>Endogonomycetes</taxon>
        <taxon>Endogonales</taxon>
        <taxon>Endogonaceae</taxon>
        <taxon>Jimgerdemannia</taxon>
    </lineage>
</organism>
<feature type="compositionally biased region" description="Basic and acidic residues" evidence="1">
    <location>
        <begin position="1"/>
        <end position="10"/>
    </location>
</feature>
<protein>
    <submittedName>
        <fullName evidence="3">Uncharacterized protein</fullName>
    </submittedName>
</protein>
<dbReference type="PANTHER" id="PTHR37848">
    <property type="entry name" value="EXPRESSED PROTEIN"/>
    <property type="match status" value="1"/>
</dbReference>
<keyword evidence="2" id="KW-0472">Membrane</keyword>
<keyword evidence="4" id="KW-1185">Reference proteome</keyword>
<evidence type="ECO:0000256" key="2">
    <source>
        <dbReference type="SAM" id="Phobius"/>
    </source>
</evidence>
<keyword evidence="2" id="KW-1133">Transmembrane helix</keyword>
<name>A0A433Q520_9FUNG</name>
<dbReference type="Proteomes" id="UP000274822">
    <property type="component" value="Unassembled WGS sequence"/>
</dbReference>
<evidence type="ECO:0000256" key="1">
    <source>
        <dbReference type="SAM" id="MobiDB-lite"/>
    </source>
</evidence>
<reference evidence="3 4" key="1">
    <citation type="journal article" date="2018" name="New Phytol.">
        <title>Phylogenomics of Endogonaceae and evolution of mycorrhizas within Mucoromycota.</title>
        <authorList>
            <person name="Chang Y."/>
            <person name="Desiro A."/>
            <person name="Na H."/>
            <person name="Sandor L."/>
            <person name="Lipzen A."/>
            <person name="Clum A."/>
            <person name="Barry K."/>
            <person name="Grigoriev I.V."/>
            <person name="Martin F.M."/>
            <person name="Stajich J.E."/>
            <person name="Smith M.E."/>
            <person name="Bonito G."/>
            <person name="Spatafora J.W."/>
        </authorList>
    </citation>
    <scope>NUCLEOTIDE SEQUENCE [LARGE SCALE GENOMIC DNA]</scope>
    <source>
        <strain evidence="3 4">AD002</strain>
    </source>
</reference>